<dbReference type="Pfam" id="PF23598">
    <property type="entry name" value="LRR_14"/>
    <property type="match status" value="1"/>
</dbReference>
<keyword evidence="3" id="KW-0677">Repeat</keyword>
<dbReference type="GO" id="GO:0043531">
    <property type="term" value="F:ADP binding"/>
    <property type="evidence" value="ECO:0007669"/>
    <property type="project" value="InterPro"/>
</dbReference>
<dbReference type="SUPFAM" id="SSF52540">
    <property type="entry name" value="P-loop containing nucleoside triphosphate hydrolases"/>
    <property type="match status" value="1"/>
</dbReference>
<dbReference type="PRINTS" id="PR00364">
    <property type="entry name" value="DISEASERSIST"/>
</dbReference>
<dbReference type="GO" id="GO:0098542">
    <property type="term" value="P:defense response to other organism"/>
    <property type="evidence" value="ECO:0007669"/>
    <property type="project" value="TreeGrafter"/>
</dbReference>
<name>A0A5J5A4C7_9ASTE</name>
<dbReference type="InterPro" id="IPR055414">
    <property type="entry name" value="LRR_R13L4/SHOC2-like"/>
</dbReference>
<evidence type="ECO:0000259" key="10">
    <source>
        <dbReference type="Pfam" id="PF23598"/>
    </source>
</evidence>
<keyword evidence="4" id="KW-0547">Nucleotide-binding</keyword>
<dbReference type="InterPro" id="IPR002182">
    <property type="entry name" value="NB-ARC"/>
</dbReference>
<evidence type="ECO:0008006" key="13">
    <source>
        <dbReference type="Google" id="ProtNLM"/>
    </source>
</evidence>
<dbReference type="Gene3D" id="1.10.10.10">
    <property type="entry name" value="Winged helix-like DNA-binding domain superfamily/Winged helix DNA-binding domain"/>
    <property type="match status" value="1"/>
</dbReference>
<dbReference type="OrthoDB" id="598235at2759"/>
<evidence type="ECO:0000256" key="2">
    <source>
        <dbReference type="ARBA" id="ARBA00022614"/>
    </source>
</evidence>
<dbReference type="InterPro" id="IPR032675">
    <property type="entry name" value="LRR_dom_sf"/>
</dbReference>
<dbReference type="InterPro" id="IPR044974">
    <property type="entry name" value="Disease_R_plants"/>
</dbReference>
<proteinExistence type="inferred from homology"/>
<dbReference type="GO" id="GO:0051607">
    <property type="term" value="P:defense response to virus"/>
    <property type="evidence" value="ECO:0007669"/>
    <property type="project" value="UniProtKB-ARBA"/>
</dbReference>
<sequence>MADGAVNFLLDKLTTILLQNASLLGDAQKEIEEIKLELESMRSFIRDAERRKEMSEQVETWVKQVRLVAYEIEDIVDEFMHYKEMARDRKGIKDFVQDVVNLPKNVTARHRISSKLQKVKAKVLEVSERSKRYVFDTIDEGRSNNASIDRWQYHGESSIFVEEDELVGMDENREKLLEWLNENDQRRTIISIVGMGGLGKTTLVTKVYNDQIIKRHFDCWAWISVSQTYGVRELLRSMIKEFFETNQVMDPSNLGSMKYMQLVGTLNDYLHQKRYVVVLDDVWSIDLWSKIRGAFPNNKYGSRIILTTRNENVAFSVGTGSRVHRLQPLQDKDAWALFCKKAFWSDPDRSCPKELEALAQVIMKKCEGLPLAIVAIGGLMCSRNQTVVEWKKVYDSLNWQLSNHPLLEQVKGILLLSFNDLPFYLKHCFLYCCVFRDGYPIKRKKLIRLWVAEGFIAERKGMTMEEVAEDYLTELIFRSMIQATETNDAGRVKTCRVHDVMRELAMTTSEKENFCTAYYGQESRLEGKIHRLSVFNIGENIRLSTTICHHLRSFFVFETDMFSSFSLNSVLSKFKLLRVLDYMEFQLKPYQAPAGIWDIRSLQTLAFIEAEERLIQQIGNLTELKRLNITKLRAIDGPKLCASIQKLTNLHRLGLMASTEEEELQLEALLLPPIFLQKLTLVGQLNRLPHWLGSLASLTHLYLVSSQLEEDILSSLHTLSSLVFLELKKAYGGRLLHFRTGWFPNLNKLNLQELLRLDSVTVEEGALPSIREMYLSGCWELKLLPQGIEHLTSLQKLHLEEMPEEFVQRLRSDTGEDQTKVQHITRVYHVFLMEQTRVIETLH</sequence>
<dbReference type="FunFam" id="1.10.10.10:FF:000322">
    <property type="entry name" value="Probable disease resistance protein At1g63360"/>
    <property type="match status" value="1"/>
</dbReference>
<evidence type="ECO:0000259" key="7">
    <source>
        <dbReference type="Pfam" id="PF00931"/>
    </source>
</evidence>
<evidence type="ECO:0000313" key="12">
    <source>
        <dbReference type="Proteomes" id="UP000325577"/>
    </source>
</evidence>
<keyword evidence="6" id="KW-0067">ATP-binding</keyword>
<organism evidence="11 12">
    <name type="scientific">Nyssa sinensis</name>
    <dbReference type="NCBI Taxonomy" id="561372"/>
    <lineage>
        <taxon>Eukaryota</taxon>
        <taxon>Viridiplantae</taxon>
        <taxon>Streptophyta</taxon>
        <taxon>Embryophyta</taxon>
        <taxon>Tracheophyta</taxon>
        <taxon>Spermatophyta</taxon>
        <taxon>Magnoliopsida</taxon>
        <taxon>eudicotyledons</taxon>
        <taxon>Gunneridae</taxon>
        <taxon>Pentapetalae</taxon>
        <taxon>asterids</taxon>
        <taxon>Cornales</taxon>
        <taxon>Nyssaceae</taxon>
        <taxon>Nyssa</taxon>
    </lineage>
</organism>
<dbReference type="InterPro" id="IPR027417">
    <property type="entry name" value="P-loop_NTPase"/>
</dbReference>
<dbReference type="Gene3D" id="1.20.5.4130">
    <property type="match status" value="1"/>
</dbReference>
<dbReference type="InterPro" id="IPR042197">
    <property type="entry name" value="Apaf_helical"/>
</dbReference>
<evidence type="ECO:0000256" key="6">
    <source>
        <dbReference type="ARBA" id="ARBA00022840"/>
    </source>
</evidence>
<evidence type="ECO:0000313" key="11">
    <source>
        <dbReference type="EMBL" id="KAA8524876.1"/>
    </source>
</evidence>
<dbReference type="GO" id="GO:0005524">
    <property type="term" value="F:ATP binding"/>
    <property type="evidence" value="ECO:0007669"/>
    <property type="project" value="UniProtKB-KW"/>
</dbReference>
<dbReference type="PANTHER" id="PTHR23155:SF1232">
    <property type="entry name" value="OS09G0270700 PROTEIN"/>
    <property type="match status" value="1"/>
</dbReference>
<feature type="domain" description="Disease resistance N-terminal" evidence="8">
    <location>
        <begin position="5"/>
        <end position="88"/>
    </location>
</feature>
<dbReference type="Pfam" id="PF18052">
    <property type="entry name" value="Rx_N"/>
    <property type="match status" value="1"/>
</dbReference>
<reference evidence="11 12" key="1">
    <citation type="submission" date="2019-09" db="EMBL/GenBank/DDBJ databases">
        <title>A chromosome-level genome assembly of the Chinese tupelo Nyssa sinensis.</title>
        <authorList>
            <person name="Yang X."/>
            <person name="Kang M."/>
            <person name="Yang Y."/>
            <person name="Xiong H."/>
            <person name="Wang M."/>
            <person name="Zhang Z."/>
            <person name="Wang Z."/>
            <person name="Wu H."/>
            <person name="Ma T."/>
            <person name="Liu J."/>
            <person name="Xi Z."/>
        </authorList>
    </citation>
    <scope>NUCLEOTIDE SEQUENCE [LARGE SCALE GENOMIC DNA]</scope>
    <source>
        <strain evidence="11">J267</strain>
        <tissue evidence="11">Leaf</tissue>
    </source>
</reference>
<dbReference type="CDD" id="cd14798">
    <property type="entry name" value="RX-CC_like"/>
    <property type="match status" value="1"/>
</dbReference>
<feature type="domain" description="Disease resistance R13L4/SHOC-2-like LRR" evidence="10">
    <location>
        <begin position="591"/>
        <end position="800"/>
    </location>
</feature>
<dbReference type="InterPro" id="IPR058922">
    <property type="entry name" value="WHD_DRP"/>
</dbReference>
<dbReference type="Gene3D" id="3.40.50.300">
    <property type="entry name" value="P-loop containing nucleotide triphosphate hydrolases"/>
    <property type="match status" value="1"/>
</dbReference>
<dbReference type="PANTHER" id="PTHR23155">
    <property type="entry name" value="DISEASE RESISTANCE PROTEIN RP"/>
    <property type="match status" value="1"/>
</dbReference>
<dbReference type="InterPro" id="IPR041118">
    <property type="entry name" value="Rx_N"/>
</dbReference>
<evidence type="ECO:0000259" key="9">
    <source>
        <dbReference type="Pfam" id="PF23559"/>
    </source>
</evidence>
<protein>
    <recommendedName>
        <fullName evidence="13">Disease resistance protein RPM1-like</fullName>
    </recommendedName>
</protein>
<feature type="domain" description="NB-ARC" evidence="7">
    <location>
        <begin position="171"/>
        <end position="343"/>
    </location>
</feature>
<gene>
    <name evidence="11" type="ORF">F0562_011299</name>
</gene>
<feature type="domain" description="Disease resistance protein winged helix" evidence="9">
    <location>
        <begin position="434"/>
        <end position="505"/>
    </location>
</feature>
<keyword evidence="12" id="KW-1185">Reference proteome</keyword>
<accession>A0A5J5A4C7</accession>
<comment type="similarity">
    <text evidence="1">Belongs to the disease resistance NB-LRR family.</text>
</comment>
<keyword evidence="5" id="KW-0611">Plant defense</keyword>
<evidence type="ECO:0000256" key="1">
    <source>
        <dbReference type="ARBA" id="ARBA00008894"/>
    </source>
</evidence>
<dbReference type="AlphaFoldDB" id="A0A5J5A4C7"/>
<dbReference type="Gene3D" id="1.10.8.430">
    <property type="entry name" value="Helical domain of apoptotic protease-activating factors"/>
    <property type="match status" value="1"/>
</dbReference>
<dbReference type="FunFam" id="3.40.50.300:FF:001091">
    <property type="entry name" value="Probable disease resistance protein At1g61300"/>
    <property type="match status" value="1"/>
</dbReference>
<dbReference type="InterPro" id="IPR038005">
    <property type="entry name" value="RX-like_CC"/>
</dbReference>
<evidence type="ECO:0000256" key="5">
    <source>
        <dbReference type="ARBA" id="ARBA00022821"/>
    </source>
</evidence>
<keyword evidence="2" id="KW-0433">Leucine-rich repeat</keyword>
<dbReference type="Pfam" id="PF00931">
    <property type="entry name" value="NB-ARC"/>
    <property type="match status" value="1"/>
</dbReference>
<dbReference type="Proteomes" id="UP000325577">
    <property type="component" value="Linkage Group LG4"/>
</dbReference>
<dbReference type="SUPFAM" id="SSF52058">
    <property type="entry name" value="L domain-like"/>
    <property type="match status" value="1"/>
</dbReference>
<dbReference type="InterPro" id="IPR036388">
    <property type="entry name" value="WH-like_DNA-bd_sf"/>
</dbReference>
<evidence type="ECO:0000256" key="4">
    <source>
        <dbReference type="ARBA" id="ARBA00022741"/>
    </source>
</evidence>
<evidence type="ECO:0000259" key="8">
    <source>
        <dbReference type="Pfam" id="PF18052"/>
    </source>
</evidence>
<evidence type="ECO:0000256" key="3">
    <source>
        <dbReference type="ARBA" id="ARBA00022737"/>
    </source>
</evidence>
<dbReference type="EMBL" id="CM018047">
    <property type="protein sequence ID" value="KAA8524876.1"/>
    <property type="molecule type" value="Genomic_DNA"/>
</dbReference>
<dbReference type="Pfam" id="PF23559">
    <property type="entry name" value="WHD_DRP"/>
    <property type="match status" value="1"/>
</dbReference>
<dbReference type="Gene3D" id="3.80.10.10">
    <property type="entry name" value="Ribonuclease Inhibitor"/>
    <property type="match status" value="1"/>
</dbReference>